<feature type="domain" description="GH18" evidence="11">
    <location>
        <begin position="19"/>
        <end position="328"/>
    </location>
</feature>
<dbReference type="PANTHER" id="PTHR45708">
    <property type="entry name" value="ENDOCHITINASE"/>
    <property type="match status" value="1"/>
</dbReference>
<dbReference type="InterPro" id="IPR017853">
    <property type="entry name" value="GH"/>
</dbReference>
<evidence type="ECO:0000256" key="8">
    <source>
        <dbReference type="RuleBase" id="RU000489"/>
    </source>
</evidence>
<keyword evidence="4" id="KW-0146">Chitin degradation</keyword>
<keyword evidence="3 8" id="KW-0378">Hydrolase</keyword>
<sequence>MMTLRSLLKLTAMVPSCLASLAVYWGQAENDKQQTDLLFYCSSQAVDTINLAFVSRFGQKYIDEDNSDGFVLNLSNMCTQYNDYRYSCPKVSRDIKECQKLGKKIVISIGGEDNSNEKYGFIDDDEAKRFAHILWDHFAEGHSANRPFGDAIVDGFDFDIETRDQTGYLELANELKSIVELNGTKDYLFTAAPQCGLNERDMEQLLDNFEMDRLYIQFYNNKDCELLSDGFNYYDWANEVISRGHSSTKLYIGLPSASKAASSGFIKDVGRLQDVCKDILADSRVNETFGGLMFWDASRGFDLYERDSRDSSYIFRAWSALNALFGEGLGSGVTMTNDTGGQTVDNGSSTTSTRNGAGFIVRQNVYASFSYLLILISFIFQLI</sequence>
<keyword evidence="7" id="KW-0624">Polysaccharide degradation</keyword>
<feature type="signal peptide" evidence="10">
    <location>
        <begin position="1"/>
        <end position="19"/>
    </location>
</feature>
<dbReference type="InterPro" id="IPR001223">
    <property type="entry name" value="Glyco_hydro18_cat"/>
</dbReference>
<dbReference type="AlphaFoldDB" id="A0A0H5C273"/>
<dbReference type="Gene3D" id="3.20.20.80">
    <property type="entry name" value="Glycosidases"/>
    <property type="match status" value="1"/>
</dbReference>
<evidence type="ECO:0000259" key="11">
    <source>
        <dbReference type="PROSITE" id="PS51910"/>
    </source>
</evidence>
<evidence type="ECO:0000256" key="1">
    <source>
        <dbReference type="ARBA" id="ARBA00000822"/>
    </source>
</evidence>
<evidence type="ECO:0000256" key="9">
    <source>
        <dbReference type="RuleBase" id="RU004453"/>
    </source>
</evidence>
<name>A0A0H5C273_CYBJN</name>
<gene>
    <name evidence="12" type="primary">CHT3</name>
    <name evidence="12" type="ORF">BN1211_2272</name>
</gene>
<dbReference type="PROSITE" id="PS51910">
    <property type="entry name" value="GH18_2"/>
    <property type="match status" value="1"/>
</dbReference>
<dbReference type="GO" id="GO:0006032">
    <property type="term" value="P:chitin catabolic process"/>
    <property type="evidence" value="ECO:0007669"/>
    <property type="project" value="UniProtKB-KW"/>
</dbReference>
<organism evidence="12 13">
    <name type="scientific">Cyberlindnera jadinii (strain ATCC 18201 / CBS 1600 / BCRC 20928 / JCM 3617 / NBRC 0987 / NRRL Y-1542)</name>
    <name type="common">Torula yeast</name>
    <name type="synonym">Candida utilis</name>
    <dbReference type="NCBI Taxonomy" id="983966"/>
    <lineage>
        <taxon>Eukaryota</taxon>
        <taxon>Fungi</taxon>
        <taxon>Dikarya</taxon>
        <taxon>Ascomycota</taxon>
        <taxon>Saccharomycotina</taxon>
        <taxon>Saccharomycetes</taxon>
        <taxon>Phaffomycetales</taxon>
        <taxon>Phaffomycetaceae</taxon>
        <taxon>Cyberlindnera</taxon>
    </lineage>
</organism>
<feature type="chain" id="PRO_5005217224" description="chitinase" evidence="10">
    <location>
        <begin position="20"/>
        <end position="383"/>
    </location>
</feature>
<evidence type="ECO:0000256" key="4">
    <source>
        <dbReference type="ARBA" id="ARBA00023024"/>
    </source>
</evidence>
<dbReference type="GO" id="GO:0000272">
    <property type="term" value="P:polysaccharide catabolic process"/>
    <property type="evidence" value="ECO:0007669"/>
    <property type="project" value="UniProtKB-KW"/>
</dbReference>
<reference evidence="13" key="1">
    <citation type="journal article" date="2015" name="J. Biotechnol.">
        <title>The structure of the Cyberlindnera jadinii genome and its relation to Candida utilis analyzed by the occurrence of single nucleotide polymorphisms.</title>
        <authorList>
            <person name="Rupp O."/>
            <person name="Brinkrolf K."/>
            <person name="Buerth C."/>
            <person name="Kunigo M."/>
            <person name="Schneider J."/>
            <person name="Jaenicke S."/>
            <person name="Goesmann A."/>
            <person name="Puehler A."/>
            <person name="Jaeger K.-E."/>
            <person name="Ernst J.F."/>
        </authorList>
    </citation>
    <scope>NUCLEOTIDE SEQUENCE [LARGE SCALE GENOMIC DNA]</scope>
    <source>
        <strain evidence="13">ATCC 18201 / CBS 1600 / BCRC 20928 / JCM 3617 / NBRC 0987 / NRRL Y-1542</strain>
    </source>
</reference>
<dbReference type="InterPro" id="IPR001579">
    <property type="entry name" value="Glyco_hydro_18_chit_AS"/>
</dbReference>
<dbReference type="Pfam" id="PF00704">
    <property type="entry name" value="Glyco_hydro_18"/>
    <property type="match status" value="1"/>
</dbReference>
<evidence type="ECO:0000256" key="3">
    <source>
        <dbReference type="ARBA" id="ARBA00022801"/>
    </source>
</evidence>
<dbReference type="GO" id="GO:0008843">
    <property type="term" value="F:endochitinase activity"/>
    <property type="evidence" value="ECO:0007669"/>
    <property type="project" value="UniProtKB-EC"/>
</dbReference>
<dbReference type="EC" id="3.2.1.14" evidence="2"/>
<comment type="catalytic activity">
    <reaction evidence="1">
        <text>Random endo-hydrolysis of N-acetyl-beta-D-glucosaminide (1-&gt;4)-beta-linkages in chitin and chitodextrins.</text>
        <dbReference type="EC" id="3.2.1.14"/>
    </reaction>
</comment>
<proteinExistence type="inferred from homology"/>
<evidence type="ECO:0000256" key="7">
    <source>
        <dbReference type="ARBA" id="ARBA00023326"/>
    </source>
</evidence>
<evidence type="ECO:0000256" key="5">
    <source>
        <dbReference type="ARBA" id="ARBA00023277"/>
    </source>
</evidence>
<comment type="similarity">
    <text evidence="9">Belongs to the glycosyl hydrolase 18 family.</text>
</comment>
<keyword evidence="10" id="KW-0732">Signal</keyword>
<dbReference type="InterPro" id="IPR050542">
    <property type="entry name" value="Glycosyl_Hydrlase18_Chitinase"/>
</dbReference>
<keyword evidence="6 8" id="KW-0326">Glycosidase</keyword>
<dbReference type="PANTHER" id="PTHR45708:SF49">
    <property type="entry name" value="ENDOCHITINASE"/>
    <property type="match status" value="1"/>
</dbReference>
<evidence type="ECO:0000256" key="6">
    <source>
        <dbReference type="ARBA" id="ARBA00023295"/>
    </source>
</evidence>
<keyword evidence="5" id="KW-0119">Carbohydrate metabolism</keyword>
<evidence type="ECO:0000256" key="10">
    <source>
        <dbReference type="SAM" id="SignalP"/>
    </source>
</evidence>
<dbReference type="PROSITE" id="PS01095">
    <property type="entry name" value="GH18_1"/>
    <property type="match status" value="1"/>
</dbReference>
<accession>A0A0H5C273</accession>
<dbReference type="SUPFAM" id="SSF51445">
    <property type="entry name" value="(Trans)glycosidases"/>
    <property type="match status" value="1"/>
</dbReference>
<protein>
    <recommendedName>
        <fullName evidence="2">chitinase</fullName>
        <ecNumber evidence="2">3.2.1.14</ecNumber>
    </recommendedName>
</protein>
<evidence type="ECO:0000313" key="13">
    <source>
        <dbReference type="Proteomes" id="UP000038830"/>
    </source>
</evidence>
<evidence type="ECO:0000313" key="12">
    <source>
        <dbReference type="EMBL" id="CEP22015.1"/>
    </source>
</evidence>
<dbReference type="Proteomes" id="UP000038830">
    <property type="component" value="Unassembled WGS sequence"/>
</dbReference>
<dbReference type="EMBL" id="CDQK01000002">
    <property type="protein sequence ID" value="CEP22015.1"/>
    <property type="molecule type" value="Genomic_DNA"/>
</dbReference>
<dbReference type="GO" id="GO:0005576">
    <property type="term" value="C:extracellular region"/>
    <property type="evidence" value="ECO:0007669"/>
    <property type="project" value="TreeGrafter"/>
</dbReference>
<evidence type="ECO:0000256" key="2">
    <source>
        <dbReference type="ARBA" id="ARBA00012729"/>
    </source>
</evidence>